<organism evidence="10 11">
    <name type="scientific">Chinchilla lanigera</name>
    <name type="common">Long-tailed chinchilla</name>
    <name type="synonym">Chinchilla villidera</name>
    <dbReference type="NCBI Taxonomy" id="34839"/>
    <lineage>
        <taxon>Eukaryota</taxon>
        <taxon>Metazoa</taxon>
        <taxon>Chordata</taxon>
        <taxon>Craniata</taxon>
        <taxon>Vertebrata</taxon>
        <taxon>Euteleostomi</taxon>
        <taxon>Mammalia</taxon>
        <taxon>Eutheria</taxon>
        <taxon>Euarchontoglires</taxon>
        <taxon>Glires</taxon>
        <taxon>Rodentia</taxon>
        <taxon>Hystricomorpha</taxon>
        <taxon>Chinchillidae</taxon>
        <taxon>Chinchilla</taxon>
    </lineage>
</organism>
<dbReference type="GO" id="GO:0016020">
    <property type="term" value="C:membrane"/>
    <property type="evidence" value="ECO:0007669"/>
    <property type="project" value="UniProtKB-SubCell"/>
</dbReference>
<keyword evidence="5 8" id="KW-1133">Transmembrane helix</keyword>
<name>A0A8C2VPV8_CHILA</name>
<sequence length="363" mass="41439">MLTTLWLLLSLAVPVPGFYTPISCPRGQKCQLALLSGNDVLLDCPFLKAYWYYHYSLSKEGWLIRPSEISNIKVTSQGNLAISSPLPSQTGVYFCWEEGNTEVTQFEIDFQNINFLYVTHNGLNEMPLQNESLHVGSKAFIFTRWEPWQVCNRCGVPGERKRLGYCYIEEPQEKPMSCGLYLRDQKLPHTRLRPEMQVEACLVPCEHSKEMDQPQFIYDYSQLGKLTDNLWLDCPLASIYRPVSWEANNTPLTWQNELSGKNLHSTLDIPSGGRQLQIFQPAIYRCFVEQEVVAQFNPLGALKPKEPQTRENKTQEPVSKTLSIPLWLKLLPFVGTVLVLGLLLLKTLSPLSGKSRNRTLLVK</sequence>
<reference evidence="10" key="2">
    <citation type="submission" date="2025-09" db="UniProtKB">
        <authorList>
            <consortium name="Ensembl"/>
        </authorList>
    </citation>
    <scope>IDENTIFICATION</scope>
</reference>
<dbReference type="RefSeq" id="XP_005400090.1">
    <property type="nucleotide sequence ID" value="XM_005400033.2"/>
</dbReference>
<keyword evidence="4 9" id="KW-0732">Signal</keyword>
<comment type="subcellular location">
    <subcellularLocation>
        <location evidence="1">Membrane</location>
        <topology evidence="1">Single-pass type I membrane protein</topology>
    </subcellularLocation>
</comment>
<dbReference type="InterPro" id="IPR039311">
    <property type="entry name" value="FAM187A/B"/>
</dbReference>
<keyword evidence="3 8" id="KW-0812">Transmembrane</keyword>
<comment type="similarity">
    <text evidence="2">Belongs to the FAM187 family.</text>
</comment>
<dbReference type="CTD" id="148109"/>
<proteinExistence type="inferred from homology"/>
<keyword evidence="11" id="KW-1185">Reference proteome</keyword>
<evidence type="ECO:0000256" key="1">
    <source>
        <dbReference type="ARBA" id="ARBA00004479"/>
    </source>
</evidence>
<evidence type="ECO:0000256" key="7">
    <source>
        <dbReference type="ARBA" id="ARBA00023180"/>
    </source>
</evidence>
<feature type="signal peptide" evidence="9">
    <location>
        <begin position="1"/>
        <end position="17"/>
    </location>
</feature>
<keyword evidence="6 8" id="KW-0472">Membrane</keyword>
<evidence type="ECO:0000256" key="6">
    <source>
        <dbReference type="ARBA" id="ARBA00023136"/>
    </source>
</evidence>
<evidence type="ECO:0000313" key="11">
    <source>
        <dbReference type="Proteomes" id="UP000694398"/>
    </source>
</evidence>
<dbReference type="Ensembl" id="ENSCLAT00000018066.1">
    <property type="protein sequence ID" value="ENSCLAP00000017888.1"/>
    <property type="gene ID" value="ENSCLAG00000012273.1"/>
</dbReference>
<dbReference type="Proteomes" id="UP000694398">
    <property type="component" value="Unassembled WGS sequence"/>
</dbReference>
<evidence type="ECO:0000256" key="3">
    <source>
        <dbReference type="ARBA" id="ARBA00022692"/>
    </source>
</evidence>
<dbReference type="InterPro" id="IPR036179">
    <property type="entry name" value="Ig-like_dom_sf"/>
</dbReference>
<dbReference type="GeneTree" id="ENSGT00530000063991"/>
<dbReference type="OrthoDB" id="6434091at2759"/>
<evidence type="ECO:0000256" key="9">
    <source>
        <dbReference type="SAM" id="SignalP"/>
    </source>
</evidence>
<protein>
    <recommendedName>
        <fullName evidence="12">Protein FAM187B</fullName>
    </recommendedName>
</protein>
<evidence type="ECO:0000256" key="2">
    <source>
        <dbReference type="ARBA" id="ARBA00008727"/>
    </source>
</evidence>
<keyword evidence="7" id="KW-0325">Glycoprotein</keyword>
<dbReference type="SUPFAM" id="SSF48726">
    <property type="entry name" value="Immunoglobulin"/>
    <property type="match status" value="1"/>
</dbReference>
<dbReference type="PANTHER" id="PTHR32178">
    <property type="entry name" value="FAM187"/>
    <property type="match status" value="1"/>
</dbReference>
<feature type="transmembrane region" description="Helical" evidence="8">
    <location>
        <begin position="326"/>
        <end position="348"/>
    </location>
</feature>
<reference evidence="10" key="1">
    <citation type="submission" date="2025-08" db="UniProtKB">
        <authorList>
            <consortium name="Ensembl"/>
        </authorList>
    </citation>
    <scope>IDENTIFICATION</scope>
</reference>
<dbReference type="GeneID" id="102013494"/>
<evidence type="ECO:0008006" key="12">
    <source>
        <dbReference type="Google" id="ProtNLM"/>
    </source>
</evidence>
<feature type="chain" id="PRO_5034877842" description="Protein FAM187B" evidence="9">
    <location>
        <begin position="18"/>
        <end position="363"/>
    </location>
</feature>
<evidence type="ECO:0000313" key="10">
    <source>
        <dbReference type="Ensembl" id="ENSCLAP00000017888.1"/>
    </source>
</evidence>
<gene>
    <name evidence="10" type="primary">Fam187b</name>
</gene>
<dbReference type="AlphaFoldDB" id="A0A8C2VPV8"/>
<accession>A0A8C2VPV8</accession>
<evidence type="ECO:0000256" key="8">
    <source>
        <dbReference type="SAM" id="Phobius"/>
    </source>
</evidence>
<dbReference type="PANTHER" id="PTHR32178:SF8">
    <property type="entry name" value="PROTEIN FAM187B"/>
    <property type="match status" value="1"/>
</dbReference>
<evidence type="ECO:0000256" key="5">
    <source>
        <dbReference type="ARBA" id="ARBA00022989"/>
    </source>
</evidence>
<evidence type="ECO:0000256" key="4">
    <source>
        <dbReference type="ARBA" id="ARBA00022729"/>
    </source>
</evidence>